<keyword evidence="1" id="KW-0677">Repeat</keyword>
<name>A0A2J6QGP3_9HELO</name>
<dbReference type="InterPro" id="IPR002110">
    <property type="entry name" value="Ankyrin_rpt"/>
</dbReference>
<accession>A0A2J6QGP3</accession>
<dbReference type="SMART" id="SM00248">
    <property type="entry name" value="ANK"/>
    <property type="match status" value="3"/>
</dbReference>
<organism evidence="5 6">
    <name type="scientific">Hyaloscypha hepaticicola</name>
    <dbReference type="NCBI Taxonomy" id="2082293"/>
    <lineage>
        <taxon>Eukaryota</taxon>
        <taxon>Fungi</taxon>
        <taxon>Dikarya</taxon>
        <taxon>Ascomycota</taxon>
        <taxon>Pezizomycotina</taxon>
        <taxon>Leotiomycetes</taxon>
        <taxon>Helotiales</taxon>
        <taxon>Hyaloscyphaceae</taxon>
        <taxon>Hyaloscypha</taxon>
    </lineage>
</organism>
<dbReference type="Pfam" id="PF00023">
    <property type="entry name" value="Ank"/>
    <property type="match status" value="1"/>
</dbReference>
<dbReference type="InterPro" id="IPR036770">
    <property type="entry name" value="Ankyrin_rpt-contain_sf"/>
</dbReference>
<dbReference type="STRING" id="1745343.A0A2J6QGP3"/>
<keyword evidence="2 3" id="KW-0040">ANK repeat</keyword>
<evidence type="ECO:0000256" key="4">
    <source>
        <dbReference type="SAM" id="MobiDB-lite"/>
    </source>
</evidence>
<evidence type="ECO:0000256" key="2">
    <source>
        <dbReference type="ARBA" id="ARBA00023043"/>
    </source>
</evidence>
<dbReference type="InterPro" id="IPR050776">
    <property type="entry name" value="Ank_Repeat/CDKN_Inhibitor"/>
</dbReference>
<dbReference type="PROSITE" id="PS50297">
    <property type="entry name" value="ANK_REP_REGION"/>
    <property type="match status" value="1"/>
</dbReference>
<sequence>MRSHVRSHETIPAPSAESASQNRVSPAEVRQFNAQFLTAVKELDTFLIYKWIKDLSGRPILDTDHVQSALLALASNREPKKTSFRREAEKYRVLAVSAILNDRVASLECRDGDHKMTPLILAACFGRKAIAKLLVENGASLRAKDGKLGRNALSWAAKNNFLETTEIILQASLEQQDKQAVESIDIDHCTALDLARQRGHMRIVELLESRGGAIGELEAPVSGTLSWVT</sequence>
<dbReference type="AlphaFoldDB" id="A0A2J6QGP3"/>
<protein>
    <submittedName>
        <fullName evidence="5">Ankyrin</fullName>
    </submittedName>
</protein>
<dbReference type="SUPFAM" id="SSF48403">
    <property type="entry name" value="Ankyrin repeat"/>
    <property type="match status" value="1"/>
</dbReference>
<feature type="region of interest" description="Disordered" evidence="4">
    <location>
        <begin position="1"/>
        <end position="24"/>
    </location>
</feature>
<dbReference type="Proteomes" id="UP000235672">
    <property type="component" value="Unassembled WGS sequence"/>
</dbReference>
<feature type="repeat" description="ANK" evidence="3">
    <location>
        <begin position="114"/>
        <end position="146"/>
    </location>
</feature>
<evidence type="ECO:0000256" key="1">
    <source>
        <dbReference type="ARBA" id="ARBA00022737"/>
    </source>
</evidence>
<dbReference type="OrthoDB" id="341259at2759"/>
<evidence type="ECO:0000313" key="5">
    <source>
        <dbReference type="EMBL" id="PMD25420.1"/>
    </source>
</evidence>
<reference evidence="5 6" key="1">
    <citation type="submission" date="2016-05" db="EMBL/GenBank/DDBJ databases">
        <title>A degradative enzymes factory behind the ericoid mycorrhizal symbiosis.</title>
        <authorList>
            <consortium name="DOE Joint Genome Institute"/>
            <person name="Martino E."/>
            <person name="Morin E."/>
            <person name="Grelet G."/>
            <person name="Kuo A."/>
            <person name="Kohler A."/>
            <person name="Daghino S."/>
            <person name="Barry K."/>
            <person name="Choi C."/>
            <person name="Cichocki N."/>
            <person name="Clum A."/>
            <person name="Copeland A."/>
            <person name="Hainaut M."/>
            <person name="Haridas S."/>
            <person name="Labutti K."/>
            <person name="Lindquist E."/>
            <person name="Lipzen A."/>
            <person name="Khouja H.-R."/>
            <person name="Murat C."/>
            <person name="Ohm R."/>
            <person name="Olson A."/>
            <person name="Spatafora J."/>
            <person name="Veneault-Fourrey C."/>
            <person name="Henrissat B."/>
            <person name="Grigoriev I."/>
            <person name="Martin F."/>
            <person name="Perotto S."/>
        </authorList>
    </citation>
    <scope>NUCLEOTIDE SEQUENCE [LARGE SCALE GENOMIC DNA]</scope>
    <source>
        <strain evidence="5 6">UAMH 7357</strain>
    </source>
</reference>
<dbReference type="PANTHER" id="PTHR24201">
    <property type="entry name" value="ANK_REP_REGION DOMAIN-CONTAINING PROTEIN"/>
    <property type="match status" value="1"/>
</dbReference>
<gene>
    <name evidence="5" type="ORF">NA56DRAFT_435071</name>
</gene>
<dbReference type="Gene3D" id="1.25.40.20">
    <property type="entry name" value="Ankyrin repeat-containing domain"/>
    <property type="match status" value="1"/>
</dbReference>
<evidence type="ECO:0000313" key="6">
    <source>
        <dbReference type="Proteomes" id="UP000235672"/>
    </source>
</evidence>
<evidence type="ECO:0000256" key="3">
    <source>
        <dbReference type="PROSITE-ProRule" id="PRU00023"/>
    </source>
</evidence>
<dbReference type="EMBL" id="KZ613470">
    <property type="protein sequence ID" value="PMD25420.1"/>
    <property type="molecule type" value="Genomic_DNA"/>
</dbReference>
<proteinExistence type="predicted"/>
<dbReference type="PROSITE" id="PS50088">
    <property type="entry name" value="ANK_REPEAT"/>
    <property type="match status" value="1"/>
</dbReference>
<keyword evidence="6" id="KW-1185">Reference proteome</keyword>